<gene>
    <name evidence="1" type="ORF">A3207_04955</name>
</gene>
<comment type="caution">
    <text evidence="1">The sequence shown here is derived from an EMBL/GenBank/DDBJ whole genome shotgun (WGS) entry which is preliminary data.</text>
</comment>
<accession>A0A8J8TEA1</accession>
<reference evidence="1" key="1">
    <citation type="submission" date="2016-03" db="EMBL/GenBank/DDBJ databases">
        <authorList>
            <person name="Borrel G."/>
            <person name="Mccann A."/>
            <person name="O'Toole P.W."/>
        </authorList>
    </citation>
    <scope>NUCLEOTIDE SEQUENCE</scope>
    <source>
        <strain evidence="1">183</strain>
    </source>
</reference>
<dbReference type="OMA" id="CCTETEM"/>
<dbReference type="Pfam" id="PF03692">
    <property type="entry name" value="CxxCxxCC"/>
    <property type="match status" value="1"/>
</dbReference>
<evidence type="ECO:0000313" key="1">
    <source>
        <dbReference type="EMBL" id="TQS81223.1"/>
    </source>
</evidence>
<proteinExistence type="predicted"/>
<dbReference type="Proteomes" id="UP000752814">
    <property type="component" value="Unassembled WGS sequence"/>
</dbReference>
<organism evidence="1 2">
    <name type="scientific">Candidatus Methanomassiliicoccus intestinalis</name>
    <dbReference type="NCBI Taxonomy" id="1406512"/>
    <lineage>
        <taxon>Archaea</taxon>
        <taxon>Methanobacteriati</taxon>
        <taxon>Thermoplasmatota</taxon>
        <taxon>Thermoplasmata</taxon>
        <taxon>Methanomassiliicoccales</taxon>
        <taxon>Methanomassiliicoccaceae</taxon>
        <taxon>Methanomassiliicoccus</taxon>
    </lineage>
</organism>
<dbReference type="InterPro" id="IPR005358">
    <property type="entry name" value="Puta_zinc/iron-chelating_dom"/>
</dbReference>
<sequence length="113" mass="12864">MMELSNADIARLEKKGYSRNDFSYIGVDGIPRLKNEGIWCYFYDPEKSRCREYQSRPLGCALYPVNIDEDGKYVLDGLCPQAETISIQELKIKGKRLKALISTIDAEAANRHS</sequence>
<evidence type="ECO:0008006" key="3">
    <source>
        <dbReference type="Google" id="ProtNLM"/>
    </source>
</evidence>
<name>A0A8J8TEA1_9ARCH</name>
<protein>
    <recommendedName>
        <fullName evidence="3">YkgJ family cysteine cluster protein</fullName>
    </recommendedName>
</protein>
<evidence type="ECO:0000313" key="2">
    <source>
        <dbReference type="Proteomes" id="UP000752814"/>
    </source>
</evidence>
<dbReference type="AlphaFoldDB" id="A0A8J8TEA1"/>
<dbReference type="EMBL" id="LVVT01000024">
    <property type="protein sequence ID" value="TQS81223.1"/>
    <property type="molecule type" value="Genomic_DNA"/>
</dbReference>